<feature type="region of interest" description="Disordered" evidence="1">
    <location>
        <begin position="1"/>
        <end position="38"/>
    </location>
</feature>
<feature type="compositionally biased region" description="Pro residues" evidence="1">
    <location>
        <begin position="11"/>
        <end position="29"/>
    </location>
</feature>
<reference evidence="2" key="1">
    <citation type="journal article" date="2023" name="Mol. Phylogenet. Evol.">
        <title>Genome-scale phylogeny and comparative genomics of the fungal order Sordariales.</title>
        <authorList>
            <person name="Hensen N."/>
            <person name="Bonometti L."/>
            <person name="Westerberg I."/>
            <person name="Brannstrom I.O."/>
            <person name="Guillou S."/>
            <person name="Cros-Aarteil S."/>
            <person name="Calhoun S."/>
            <person name="Haridas S."/>
            <person name="Kuo A."/>
            <person name="Mondo S."/>
            <person name="Pangilinan J."/>
            <person name="Riley R."/>
            <person name="LaButti K."/>
            <person name="Andreopoulos B."/>
            <person name="Lipzen A."/>
            <person name="Chen C."/>
            <person name="Yan M."/>
            <person name="Daum C."/>
            <person name="Ng V."/>
            <person name="Clum A."/>
            <person name="Steindorff A."/>
            <person name="Ohm R.A."/>
            <person name="Martin F."/>
            <person name="Silar P."/>
            <person name="Natvig D.O."/>
            <person name="Lalanne C."/>
            <person name="Gautier V."/>
            <person name="Ament-Velasquez S.L."/>
            <person name="Kruys A."/>
            <person name="Hutchinson M.I."/>
            <person name="Powell A.J."/>
            <person name="Barry K."/>
            <person name="Miller A.N."/>
            <person name="Grigoriev I.V."/>
            <person name="Debuchy R."/>
            <person name="Gladieux P."/>
            <person name="Hiltunen Thoren M."/>
            <person name="Johannesson H."/>
        </authorList>
    </citation>
    <scope>NUCLEOTIDE SEQUENCE</scope>
    <source>
        <strain evidence="2">CBS 958.72</strain>
    </source>
</reference>
<sequence>MEDSGFASRRPPTPRPPTPRPPTPRPPTTSLPHLSLPPLEIPTARLRRSEATSSDSSDAGNFTIFSVRHRVAAPPPHPLPMRGEWDDQCASIRQELGATLEHEVRILLSDSDENLKEPEVLQVELVSRIPYIGTELPTKGQPTMLMVARWTDESCSATWERAVSKIKKFVDSKRVTNGKLDHLDIAVEMIAEEHTQEKYISPVSAELLARGMETDWARIKDRVADIMASYPHTAGHATCIQLFRLGISSDDEDNPNTVYVSVDYDCLETKWPPVVGEIQQFLGQFTYADLKLRFEHNIVEQCAFPLVRSRRSRAEIEAKQQAFRLLPDFPYQTRANLGVDISASNYLKGSDGNDFSPLLGTLGCWLEIKTEKYPNGVKVALTNYHVIRPAYDGFQLLVDSKGESRIGEPKEDSALWKLDENGIFPESTAPEIEHPTRLKHNFGVYERETIIETIPGQPREQAQKELDDIVAFFDNGHHIFGRVFCASGYTRRTHHHGRMDWALVMPLGEARIGDNRLPTFKTWTEKYFASSGHLPDPVTFGAPLKQPTKAGLRGVCQKEPVYKVGAATTTTVGKFNQMKADVSIAEDAHVSPGLSEEFSYVSTGDTDAFGTKGDSGSVVWDRKGQAVGLLFTGQKPQGAKQTLTYVMAIEDLFKDIKKFSKGGIKEIRIADPAPGN</sequence>
<name>A0AAE0JSB8_9PEZI</name>
<accession>A0AAE0JSB8</accession>
<dbReference type="EMBL" id="JAULSN010000014">
    <property type="protein sequence ID" value="KAK3360843.1"/>
    <property type="molecule type" value="Genomic_DNA"/>
</dbReference>
<proteinExistence type="predicted"/>
<dbReference type="InterPro" id="IPR009003">
    <property type="entry name" value="Peptidase_S1_PA"/>
</dbReference>
<dbReference type="Proteomes" id="UP001287356">
    <property type="component" value="Unassembled WGS sequence"/>
</dbReference>
<dbReference type="AlphaFoldDB" id="A0AAE0JSB8"/>
<gene>
    <name evidence="2" type="ORF">B0T24DRAFT_123923</name>
</gene>
<reference evidence="2" key="2">
    <citation type="submission" date="2023-06" db="EMBL/GenBank/DDBJ databases">
        <authorList>
            <consortium name="Lawrence Berkeley National Laboratory"/>
            <person name="Haridas S."/>
            <person name="Hensen N."/>
            <person name="Bonometti L."/>
            <person name="Westerberg I."/>
            <person name="Brannstrom I.O."/>
            <person name="Guillou S."/>
            <person name="Cros-Aarteil S."/>
            <person name="Calhoun S."/>
            <person name="Kuo A."/>
            <person name="Mondo S."/>
            <person name="Pangilinan J."/>
            <person name="Riley R."/>
            <person name="Labutti K."/>
            <person name="Andreopoulos B."/>
            <person name="Lipzen A."/>
            <person name="Chen C."/>
            <person name="Yanf M."/>
            <person name="Daum C."/>
            <person name="Ng V."/>
            <person name="Clum A."/>
            <person name="Steindorff A."/>
            <person name="Ohm R."/>
            <person name="Martin F."/>
            <person name="Silar P."/>
            <person name="Natvig D."/>
            <person name="Lalanne C."/>
            <person name="Gautier V."/>
            <person name="Ament-Velasquez S.L."/>
            <person name="Kruys A."/>
            <person name="Hutchinson M.I."/>
            <person name="Powell A.J."/>
            <person name="Barry K."/>
            <person name="Miller A.N."/>
            <person name="Grigoriev I.V."/>
            <person name="Debuchy R."/>
            <person name="Gladieux P."/>
            <person name="Thoren M.H."/>
            <person name="Johannesson H."/>
        </authorList>
    </citation>
    <scope>NUCLEOTIDE SEQUENCE</scope>
    <source>
        <strain evidence="2">CBS 958.72</strain>
    </source>
</reference>
<dbReference type="SUPFAM" id="SSF50494">
    <property type="entry name" value="Trypsin-like serine proteases"/>
    <property type="match status" value="1"/>
</dbReference>
<evidence type="ECO:0000256" key="1">
    <source>
        <dbReference type="SAM" id="MobiDB-lite"/>
    </source>
</evidence>
<comment type="caution">
    <text evidence="2">The sequence shown here is derived from an EMBL/GenBank/DDBJ whole genome shotgun (WGS) entry which is preliminary data.</text>
</comment>
<protein>
    <submittedName>
        <fullName evidence="2">Uncharacterized protein</fullName>
    </submittedName>
</protein>
<keyword evidence="3" id="KW-1185">Reference proteome</keyword>
<evidence type="ECO:0000313" key="3">
    <source>
        <dbReference type="Proteomes" id="UP001287356"/>
    </source>
</evidence>
<evidence type="ECO:0000313" key="2">
    <source>
        <dbReference type="EMBL" id="KAK3360843.1"/>
    </source>
</evidence>
<organism evidence="2 3">
    <name type="scientific">Lasiosphaeria ovina</name>
    <dbReference type="NCBI Taxonomy" id="92902"/>
    <lineage>
        <taxon>Eukaryota</taxon>
        <taxon>Fungi</taxon>
        <taxon>Dikarya</taxon>
        <taxon>Ascomycota</taxon>
        <taxon>Pezizomycotina</taxon>
        <taxon>Sordariomycetes</taxon>
        <taxon>Sordariomycetidae</taxon>
        <taxon>Sordariales</taxon>
        <taxon>Lasiosphaeriaceae</taxon>
        <taxon>Lasiosphaeria</taxon>
    </lineage>
</organism>